<evidence type="ECO:0000256" key="2">
    <source>
        <dbReference type="ARBA" id="ARBA00023125"/>
    </source>
</evidence>
<keyword evidence="2" id="KW-0238">DNA-binding</keyword>
<dbReference type="InterPro" id="IPR014757">
    <property type="entry name" value="Tscrpt_reg_IclR_C"/>
</dbReference>
<dbReference type="Proteomes" id="UP001597055">
    <property type="component" value="Unassembled WGS sequence"/>
</dbReference>
<evidence type="ECO:0000256" key="1">
    <source>
        <dbReference type="ARBA" id="ARBA00023015"/>
    </source>
</evidence>
<dbReference type="InterPro" id="IPR036390">
    <property type="entry name" value="WH_DNA-bd_sf"/>
</dbReference>
<dbReference type="Pfam" id="PF09339">
    <property type="entry name" value="HTH_IclR"/>
    <property type="match status" value="1"/>
</dbReference>
<dbReference type="Gene3D" id="1.10.10.10">
    <property type="entry name" value="Winged helix-like DNA-binding domain superfamily/Winged helix DNA-binding domain"/>
    <property type="match status" value="1"/>
</dbReference>
<keyword evidence="1" id="KW-0805">Transcription regulation</keyword>
<dbReference type="PROSITE" id="PS51077">
    <property type="entry name" value="HTH_ICLR"/>
    <property type="match status" value="1"/>
</dbReference>
<dbReference type="PANTHER" id="PTHR30136:SF35">
    <property type="entry name" value="HTH-TYPE TRANSCRIPTIONAL REGULATOR RV1719"/>
    <property type="match status" value="1"/>
</dbReference>
<feature type="domain" description="IclR-ED" evidence="5">
    <location>
        <begin position="71"/>
        <end position="252"/>
    </location>
</feature>
<comment type="caution">
    <text evidence="6">The sequence shown here is derived from an EMBL/GenBank/DDBJ whole genome shotgun (WGS) entry which is preliminary data.</text>
</comment>
<dbReference type="PANTHER" id="PTHR30136">
    <property type="entry name" value="HELIX-TURN-HELIX TRANSCRIPTIONAL REGULATOR, ICLR FAMILY"/>
    <property type="match status" value="1"/>
</dbReference>
<evidence type="ECO:0000259" key="4">
    <source>
        <dbReference type="PROSITE" id="PS51077"/>
    </source>
</evidence>
<dbReference type="SUPFAM" id="SSF46785">
    <property type="entry name" value="Winged helix' DNA-binding domain"/>
    <property type="match status" value="1"/>
</dbReference>
<dbReference type="SMART" id="SM00346">
    <property type="entry name" value="HTH_ICLR"/>
    <property type="match status" value="1"/>
</dbReference>
<dbReference type="PROSITE" id="PS51078">
    <property type="entry name" value="ICLR_ED"/>
    <property type="match status" value="1"/>
</dbReference>
<keyword evidence="7" id="KW-1185">Reference proteome</keyword>
<gene>
    <name evidence="6" type="ORF">ACFQ0P_08095</name>
</gene>
<reference evidence="7" key="1">
    <citation type="journal article" date="2019" name="Int. J. Syst. Evol. Microbiol.">
        <title>The Global Catalogue of Microorganisms (GCM) 10K type strain sequencing project: providing services to taxonomists for standard genome sequencing and annotation.</title>
        <authorList>
            <consortium name="The Broad Institute Genomics Platform"/>
            <consortium name="The Broad Institute Genome Sequencing Center for Infectious Disease"/>
            <person name="Wu L."/>
            <person name="Ma J."/>
        </authorList>
    </citation>
    <scope>NUCLEOTIDE SEQUENCE [LARGE SCALE GENOMIC DNA]</scope>
    <source>
        <strain evidence="7">CCUG 54523</strain>
    </source>
</reference>
<evidence type="ECO:0000256" key="3">
    <source>
        <dbReference type="ARBA" id="ARBA00023163"/>
    </source>
</evidence>
<evidence type="ECO:0000259" key="5">
    <source>
        <dbReference type="PROSITE" id="PS51078"/>
    </source>
</evidence>
<proteinExistence type="predicted"/>
<evidence type="ECO:0000313" key="7">
    <source>
        <dbReference type="Proteomes" id="UP001597055"/>
    </source>
</evidence>
<dbReference type="RefSeq" id="WP_204978143.1">
    <property type="nucleotide sequence ID" value="NZ_JBHTII010000001.1"/>
</dbReference>
<dbReference type="InterPro" id="IPR050707">
    <property type="entry name" value="HTH_MetabolicPath_Reg"/>
</dbReference>
<keyword evidence="3" id="KW-0804">Transcription</keyword>
<dbReference type="InterPro" id="IPR036388">
    <property type="entry name" value="WH-like_DNA-bd_sf"/>
</dbReference>
<dbReference type="Gene3D" id="3.30.450.40">
    <property type="match status" value="1"/>
</dbReference>
<dbReference type="EMBL" id="JBHTII010000001">
    <property type="protein sequence ID" value="MFD0790355.1"/>
    <property type="molecule type" value="Genomic_DNA"/>
</dbReference>
<dbReference type="Pfam" id="PF01614">
    <property type="entry name" value="IclR_C"/>
    <property type="match status" value="1"/>
</dbReference>
<feature type="domain" description="HTH iclR-type" evidence="4">
    <location>
        <begin position="10"/>
        <end position="70"/>
    </location>
</feature>
<name>A0ABW3AHV8_9MICO</name>
<dbReference type="InterPro" id="IPR029016">
    <property type="entry name" value="GAF-like_dom_sf"/>
</dbReference>
<dbReference type="InterPro" id="IPR005471">
    <property type="entry name" value="Tscrpt_reg_IclR_N"/>
</dbReference>
<organism evidence="6 7">
    <name type="scientific">Microbacterium insulae</name>
    <dbReference type="NCBI Taxonomy" id="483014"/>
    <lineage>
        <taxon>Bacteria</taxon>
        <taxon>Bacillati</taxon>
        <taxon>Actinomycetota</taxon>
        <taxon>Actinomycetes</taxon>
        <taxon>Micrococcales</taxon>
        <taxon>Microbacteriaceae</taxon>
        <taxon>Microbacterium</taxon>
    </lineage>
</organism>
<accession>A0ABW3AHV8</accession>
<evidence type="ECO:0000313" key="6">
    <source>
        <dbReference type="EMBL" id="MFD0790355.1"/>
    </source>
</evidence>
<sequence length="252" mass="27013">MTGAAESSNMRSLERAIDVLEVLDNSRQPLRLTEVARRAGLHVATTQRILNSLEARGRVERDDAGYRPGVALLFGAHAYLLTSPLLASAYPHLQDLAAATGFTASLFVRTGFSRAVVSRIEGAKPMRYVLPVGERLPLTHGAGKVLAAYLTKEELAELLAVTPSLDTADGQHVSKRDFTAELSRIRKEGFSWSSNGRVIGVASIAAPIFDRSHKCIAGVQVAASISDLSEQDIPSVSVEVRRAAAVIGETLL</sequence>
<protein>
    <submittedName>
        <fullName evidence="6">IclR family transcriptional regulator</fullName>
    </submittedName>
</protein>
<dbReference type="SUPFAM" id="SSF55781">
    <property type="entry name" value="GAF domain-like"/>
    <property type="match status" value="1"/>
</dbReference>